<evidence type="ECO:0000313" key="3">
    <source>
        <dbReference type="EMBL" id="KAJ6442520.1"/>
    </source>
</evidence>
<dbReference type="InterPro" id="IPR011650">
    <property type="entry name" value="Peptidase_M20_dimer"/>
</dbReference>
<evidence type="ECO:0000256" key="1">
    <source>
        <dbReference type="ARBA" id="ARBA00006247"/>
    </source>
</evidence>
<dbReference type="FunFam" id="3.30.70.360:FF:000004">
    <property type="entry name" value="Peptidase M20 domain-containing protein 2"/>
    <property type="match status" value="1"/>
</dbReference>
<comment type="similarity">
    <text evidence="1">Belongs to the peptidase M20A family.</text>
</comment>
<keyword evidence="4" id="KW-1185">Reference proteome</keyword>
<dbReference type="PANTHER" id="PTHR30575:SF0">
    <property type="entry name" value="XAA-ARG DIPEPTIDASE"/>
    <property type="match status" value="1"/>
</dbReference>
<dbReference type="Proteomes" id="UP001163105">
    <property type="component" value="Unassembled WGS sequence"/>
</dbReference>
<evidence type="ECO:0000313" key="4">
    <source>
        <dbReference type="Proteomes" id="UP001163105"/>
    </source>
</evidence>
<dbReference type="InterPro" id="IPR017144">
    <property type="entry name" value="Xaa-Arg_dipeptidase"/>
</dbReference>
<dbReference type="InterPro" id="IPR017439">
    <property type="entry name" value="Amidohydrolase"/>
</dbReference>
<organism evidence="3 4">
    <name type="scientific">Purpureocillium lavendulum</name>
    <dbReference type="NCBI Taxonomy" id="1247861"/>
    <lineage>
        <taxon>Eukaryota</taxon>
        <taxon>Fungi</taxon>
        <taxon>Dikarya</taxon>
        <taxon>Ascomycota</taxon>
        <taxon>Pezizomycotina</taxon>
        <taxon>Sordariomycetes</taxon>
        <taxon>Hypocreomycetidae</taxon>
        <taxon>Hypocreales</taxon>
        <taxon>Ophiocordycipitaceae</taxon>
        <taxon>Purpureocillium</taxon>
    </lineage>
</organism>
<dbReference type="EMBL" id="JAQHRD010000003">
    <property type="protein sequence ID" value="KAJ6442520.1"/>
    <property type="molecule type" value="Genomic_DNA"/>
</dbReference>
<evidence type="ECO:0000259" key="2">
    <source>
        <dbReference type="Pfam" id="PF07687"/>
    </source>
</evidence>
<dbReference type="InterPro" id="IPR036264">
    <property type="entry name" value="Bact_exopeptidase_dim_dom"/>
</dbReference>
<dbReference type="Pfam" id="PF01546">
    <property type="entry name" value="Peptidase_M20"/>
    <property type="match status" value="1"/>
</dbReference>
<name>A0AB34FUC9_9HYPO</name>
<dbReference type="InterPro" id="IPR002933">
    <property type="entry name" value="Peptidase_M20"/>
</dbReference>
<dbReference type="NCBIfam" id="TIGR01891">
    <property type="entry name" value="amidohydrolases"/>
    <property type="match status" value="1"/>
</dbReference>
<reference evidence="3" key="1">
    <citation type="submission" date="2023-01" db="EMBL/GenBank/DDBJ databases">
        <title>The growth and conidiation of Purpureocillium lavendulum are regulated by nitrogen source and histone H3K14 acetylation.</title>
        <authorList>
            <person name="Tang P."/>
            <person name="Han J."/>
            <person name="Zhang C."/>
            <person name="Tang P."/>
            <person name="Qi F."/>
            <person name="Zhang K."/>
            <person name="Liang L."/>
        </authorList>
    </citation>
    <scope>NUCLEOTIDE SEQUENCE</scope>
    <source>
        <strain evidence="3">YMF1.00683</strain>
    </source>
</reference>
<dbReference type="SUPFAM" id="SSF55031">
    <property type="entry name" value="Bacterial exopeptidase dimerisation domain"/>
    <property type="match status" value="1"/>
</dbReference>
<accession>A0AB34FUC9</accession>
<dbReference type="CDD" id="cd05672">
    <property type="entry name" value="M20_ACY1L2-like"/>
    <property type="match status" value="1"/>
</dbReference>
<dbReference type="GO" id="GO:0016805">
    <property type="term" value="F:dipeptidase activity"/>
    <property type="evidence" value="ECO:0007669"/>
    <property type="project" value="InterPro"/>
</dbReference>
<proteinExistence type="inferred from homology"/>
<dbReference type="Pfam" id="PF07687">
    <property type="entry name" value="M20_dimer"/>
    <property type="match status" value="1"/>
</dbReference>
<gene>
    <name evidence="3" type="primary">PM20D2</name>
    <name evidence="3" type="ORF">O9K51_03695</name>
</gene>
<dbReference type="InterPro" id="IPR052030">
    <property type="entry name" value="Peptidase_M20/M20A_hydrolases"/>
</dbReference>
<dbReference type="SUPFAM" id="SSF53187">
    <property type="entry name" value="Zn-dependent exopeptidases"/>
    <property type="match status" value="1"/>
</dbReference>
<protein>
    <submittedName>
        <fullName evidence="3">Peptidase dimerization domain-containingprotein</fullName>
    </submittedName>
</protein>
<dbReference type="PIRSF" id="PIRSF037226">
    <property type="entry name" value="Amidohydrolase_ACY1L2_prd"/>
    <property type="match status" value="1"/>
</dbReference>
<sequence>MALGPATRTMAPQSLEEWTALIARSIDEHFEAIKTINYKIHADPELAYNEHHAHEAFTSLLSSPPFSSLGITVTPRAYGLDTAFSADYISPAGSDGDGGRLVVFNAEYDALPGIGHACGHNLIASASLAAFLGLVAALHAAPDRPRPPAARVRLLGTPAEEGGGGKLHLIRGGAYAGAAACLMTHPGPQYLLADPAVEGVAAVKMLANVKWRVRFAGRTAHAAMEPWNGVNALDAVCLSYNAVSMLRQQIRPHERIHGVFGEAGDRPNVIPGRTSVDYYVRSNTLAAAERLWARVKACFEGAAVATGCTVTYEALNSYADLRSSMPLCRAFVSAAASLPPSSSSPSSSSSSSSSAAAAAASTSSAPKTVVALDEPADFLAGSTDMGNVTYECPGFHGAFGIDTQVGQGNHTAAFADASGLPRSLDRAVAWGKAMAVVGWRVLADDAFAREVHDEWVEDMKRAAL</sequence>
<dbReference type="AlphaFoldDB" id="A0AB34FUC9"/>
<dbReference type="Gene3D" id="3.40.630.10">
    <property type="entry name" value="Zn peptidases"/>
    <property type="match status" value="1"/>
</dbReference>
<dbReference type="Gene3D" id="3.30.70.360">
    <property type="match status" value="1"/>
</dbReference>
<dbReference type="PANTHER" id="PTHR30575">
    <property type="entry name" value="PEPTIDASE M20"/>
    <property type="match status" value="1"/>
</dbReference>
<feature type="domain" description="Peptidase M20 dimerisation" evidence="2">
    <location>
        <begin position="210"/>
        <end position="302"/>
    </location>
</feature>
<comment type="caution">
    <text evidence="3">The sequence shown here is derived from an EMBL/GenBank/DDBJ whole genome shotgun (WGS) entry which is preliminary data.</text>
</comment>